<dbReference type="OrthoDB" id="9758855at2"/>
<sequence>MEKHTFEIDPWHLRTTDFAPDKQQLRSKLLTSSNGYLTRRDFLVTDATQKAKAVNYANGLLGMDPVDTKPQLLALPDFGTVAITVNQTAVSLQPDKVSDFKLDFDLRNGVVTRGFTYQDPQAKLRIETQYFLSQVNSHCGVFQTKVALITGEAGVTLSCELRGNGAFDMKDKGQNAAGQLYLQGQKSDQAFSVLLASAIDSDTTFTADLTQDAVHIGQTYQGTLTKTAAVTFTRWVAVATGPAAQLAQIQQTASQQVAKINGQAFSGLVAAEKAAWGNFWDNADCVIEGDRPAQQGIRYNLAQLFMHRPLVNLNSWSADGASRLTGAGRSTWASGFAAGNAFLGLLTDFKPNRYMLDLYEQLPLAQKRAGELGLKGAFYPLTQIAGKNLPQAFPLGSESIYTSALVAYRLRNYMNYFSDKAFMHHQGLEILVALARFYASRVDYLPEAKRYTFLAVSGPNQFEINSNNNWFINTMAHWTLDYVLQMTKQLSKAELAALQIKDQERTRWALLKDNLQLPAPDAESVLPQSDSYRPKLHHDYSAILPVAGLSQDRYQRLPYVQQAEVLLGLLLLGDDFDKPVLLANYNYYDSLTLHRSQTSESIHAILAAQLDKKVATTDIFKRQLRFDLDDTAPAQLHLDTMAASWLTLVHGLARIQVTNGQLSLRPFCPRDWQRYSFHFNFQGRLLEITVTAEVTEVQLLKGIPLTIQLDGHGVIIE</sequence>
<dbReference type="RefSeq" id="WP_035453065.1">
    <property type="nucleotide sequence ID" value="NZ_AZGA01000070.1"/>
</dbReference>
<dbReference type="PIRSF" id="PIRSF036289">
    <property type="entry name" value="Glycosyl_hydrolase_malt_phosph"/>
    <property type="match status" value="1"/>
</dbReference>
<reference evidence="5 6" key="1">
    <citation type="journal article" date="2015" name="Genome Announc.">
        <title>Expanding the biotechnology potential of lactobacilli through comparative genomics of 213 strains and associated genera.</title>
        <authorList>
            <person name="Sun Z."/>
            <person name="Harris H.M."/>
            <person name="McCann A."/>
            <person name="Guo C."/>
            <person name="Argimon S."/>
            <person name="Zhang W."/>
            <person name="Yang X."/>
            <person name="Jeffery I.B."/>
            <person name="Cooney J.C."/>
            <person name="Kagawa T.F."/>
            <person name="Liu W."/>
            <person name="Song Y."/>
            <person name="Salvetti E."/>
            <person name="Wrobel A."/>
            <person name="Rasinkangas P."/>
            <person name="Parkhill J."/>
            <person name="Rea M.C."/>
            <person name="O'Sullivan O."/>
            <person name="Ritari J."/>
            <person name="Douillard F.P."/>
            <person name="Paul Ross R."/>
            <person name="Yang R."/>
            <person name="Briner A.E."/>
            <person name="Felis G.E."/>
            <person name="de Vos W.M."/>
            <person name="Barrangou R."/>
            <person name="Klaenhammer T.R."/>
            <person name="Caufield P.W."/>
            <person name="Cui Y."/>
            <person name="Zhang H."/>
            <person name="O'Toole P.W."/>
        </authorList>
    </citation>
    <scope>NUCLEOTIDE SEQUENCE [LARGE SCALE GENOMIC DNA]</scope>
    <source>
        <strain evidence="5 6">DSM 18527</strain>
    </source>
</reference>
<dbReference type="Gene3D" id="2.70.98.40">
    <property type="entry name" value="Glycoside hydrolase, family 65, N-terminal domain"/>
    <property type="match status" value="1"/>
</dbReference>
<evidence type="ECO:0000259" key="4">
    <source>
        <dbReference type="Pfam" id="PF03636"/>
    </source>
</evidence>
<dbReference type="AlphaFoldDB" id="X0PSG0"/>
<dbReference type="InterPro" id="IPR005194">
    <property type="entry name" value="Glyco_hydro_65_C"/>
</dbReference>
<dbReference type="PATRIC" id="fig|1423734.3.peg.415"/>
<evidence type="ECO:0000313" key="6">
    <source>
        <dbReference type="Proteomes" id="UP000051236"/>
    </source>
</evidence>
<proteinExistence type="inferred from homology"/>
<dbReference type="GO" id="GO:0030246">
    <property type="term" value="F:carbohydrate binding"/>
    <property type="evidence" value="ECO:0007669"/>
    <property type="project" value="InterPro"/>
</dbReference>
<dbReference type="SUPFAM" id="SSF74650">
    <property type="entry name" value="Galactose mutarotase-like"/>
    <property type="match status" value="1"/>
</dbReference>
<evidence type="ECO:0000313" key="5">
    <source>
        <dbReference type="EMBL" id="KRM32547.1"/>
    </source>
</evidence>
<dbReference type="Pfam" id="PF03636">
    <property type="entry name" value="Glyco_hydro_65N"/>
    <property type="match status" value="1"/>
</dbReference>
<dbReference type="GO" id="GO:0004553">
    <property type="term" value="F:hydrolase activity, hydrolyzing O-glycosyl compounds"/>
    <property type="evidence" value="ECO:0007669"/>
    <property type="project" value="TreeGrafter"/>
</dbReference>
<dbReference type="InterPro" id="IPR008928">
    <property type="entry name" value="6-hairpin_glycosidase_sf"/>
</dbReference>
<dbReference type="Gene3D" id="2.60.420.10">
    <property type="entry name" value="Maltose phosphorylase, domain 3"/>
    <property type="match status" value="1"/>
</dbReference>
<comment type="similarity">
    <text evidence="1">Belongs to the glycosyl hydrolase 65 family.</text>
</comment>
<dbReference type="EMBL" id="AZGA01000070">
    <property type="protein sequence ID" value="KRM32547.1"/>
    <property type="molecule type" value="Genomic_DNA"/>
</dbReference>
<comment type="caution">
    <text evidence="5">The sequence shown here is derived from an EMBL/GenBank/DDBJ whole genome shotgun (WGS) entry which is preliminary data.</text>
</comment>
<dbReference type="PANTHER" id="PTHR11051">
    <property type="entry name" value="GLYCOSYL HYDROLASE-RELATED"/>
    <property type="match status" value="1"/>
</dbReference>
<dbReference type="InterPro" id="IPR012341">
    <property type="entry name" value="6hp_glycosidase-like_sf"/>
</dbReference>
<keyword evidence="6" id="KW-1185">Reference proteome</keyword>
<dbReference type="InterPro" id="IPR011013">
    <property type="entry name" value="Gal_mutarotase_sf_dom"/>
</dbReference>
<dbReference type="Proteomes" id="UP000051236">
    <property type="component" value="Unassembled WGS sequence"/>
</dbReference>
<dbReference type="InterPro" id="IPR005196">
    <property type="entry name" value="Glyco_hydro_65_N"/>
</dbReference>
<dbReference type="GO" id="GO:0005975">
    <property type="term" value="P:carbohydrate metabolic process"/>
    <property type="evidence" value="ECO:0007669"/>
    <property type="project" value="InterPro"/>
</dbReference>
<feature type="domain" description="Glycoside hydrolase family 65 C-terminal" evidence="3">
    <location>
        <begin position="657"/>
        <end position="714"/>
    </location>
</feature>
<protein>
    <submittedName>
        <fullName evidence="5">Maltose phosphorylase</fullName>
    </submittedName>
</protein>
<dbReference type="PANTHER" id="PTHR11051:SF14">
    <property type="entry name" value="MALTOSE PHOSPHORYLASE"/>
    <property type="match status" value="1"/>
</dbReference>
<organism evidence="5 6">
    <name type="scientific">Agrilactobacillus composti DSM 18527 = JCM 14202</name>
    <dbReference type="NCBI Taxonomy" id="1423734"/>
    <lineage>
        <taxon>Bacteria</taxon>
        <taxon>Bacillati</taxon>
        <taxon>Bacillota</taxon>
        <taxon>Bacilli</taxon>
        <taxon>Lactobacillales</taxon>
        <taxon>Lactobacillaceae</taxon>
        <taxon>Agrilactobacillus</taxon>
    </lineage>
</organism>
<evidence type="ECO:0000259" key="2">
    <source>
        <dbReference type="Pfam" id="PF03632"/>
    </source>
</evidence>
<dbReference type="Pfam" id="PF03633">
    <property type="entry name" value="Glyco_hydro_65C"/>
    <property type="match status" value="1"/>
</dbReference>
<dbReference type="Gene3D" id="1.50.10.10">
    <property type="match status" value="1"/>
</dbReference>
<dbReference type="GO" id="GO:0016757">
    <property type="term" value="F:glycosyltransferase activity"/>
    <property type="evidence" value="ECO:0007669"/>
    <property type="project" value="UniProtKB-ARBA"/>
</dbReference>
<dbReference type="InterPro" id="IPR017045">
    <property type="entry name" value="Malt_Pase/Glycosyl_Hdrlase"/>
</dbReference>
<dbReference type="Pfam" id="PF03632">
    <property type="entry name" value="Glyco_hydro_65m"/>
    <property type="match status" value="1"/>
</dbReference>
<dbReference type="eggNOG" id="COG1554">
    <property type="taxonomic scope" value="Bacteria"/>
</dbReference>
<accession>X0PSG0</accession>
<feature type="domain" description="Glycoside hydrolase family 65 N-terminal" evidence="4">
    <location>
        <begin position="15"/>
        <end position="240"/>
    </location>
</feature>
<dbReference type="STRING" id="1423734.FC83_GL000414"/>
<dbReference type="InterPro" id="IPR037018">
    <property type="entry name" value="GH65_N"/>
</dbReference>
<gene>
    <name evidence="5" type="ORF">FC83_GL000414</name>
</gene>
<name>X0PSG0_9LACO</name>
<dbReference type="SUPFAM" id="SSF48208">
    <property type="entry name" value="Six-hairpin glycosidases"/>
    <property type="match status" value="1"/>
</dbReference>
<evidence type="ECO:0000256" key="1">
    <source>
        <dbReference type="ARBA" id="ARBA00006768"/>
    </source>
</evidence>
<feature type="domain" description="Glycoside hydrolase family 65 central catalytic" evidence="2">
    <location>
        <begin position="359"/>
        <end position="645"/>
    </location>
</feature>
<dbReference type="InterPro" id="IPR005195">
    <property type="entry name" value="Glyco_hydro_65_M"/>
</dbReference>
<evidence type="ECO:0000259" key="3">
    <source>
        <dbReference type="Pfam" id="PF03633"/>
    </source>
</evidence>